<evidence type="ECO:0000313" key="1">
    <source>
        <dbReference type="EMBL" id="KAF2464784.1"/>
    </source>
</evidence>
<name>A0ACB6QCY5_9PLEO</name>
<keyword evidence="2" id="KW-1185">Reference proteome</keyword>
<organism evidence="1 2">
    <name type="scientific">Lindgomyces ingoldianus</name>
    <dbReference type="NCBI Taxonomy" id="673940"/>
    <lineage>
        <taxon>Eukaryota</taxon>
        <taxon>Fungi</taxon>
        <taxon>Dikarya</taxon>
        <taxon>Ascomycota</taxon>
        <taxon>Pezizomycotina</taxon>
        <taxon>Dothideomycetes</taxon>
        <taxon>Pleosporomycetidae</taxon>
        <taxon>Pleosporales</taxon>
        <taxon>Lindgomycetaceae</taxon>
        <taxon>Lindgomyces</taxon>
    </lineage>
</organism>
<reference evidence="1" key="1">
    <citation type="journal article" date="2020" name="Stud. Mycol.">
        <title>101 Dothideomycetes genomes: a test case for predicting lifestyles and emergence of pathogens.</title>
        <authorList>
            <person name="Haridas S."/>
            <person name="Albert R."/>
            <person name="Binder M."/>
            <person name="Bloem J."/>
            <person name="Labutti K."/>
            <person name="Salamov A."/>
            <person name="Andreopoulos B."/>
            <person name="Baker S."/>
            <person name="Barry K."/>
            <person name="Bills G."/>
            <person name="Bluhm B."/>
            <person name="Cannon C."/>
            <person name="Castanera R."/>
            <person name="Culley D."/>
            <person name="Daum C."/>
            <person name="Ezra D."/>
            <person name="Gonzalez J."/>
            <person name="Henrissat B."/>
            <person name="Kuo A."/>
            <person name="Liang C."/>
            <person name="Lipzen A."/>
            <person name="Lutzoni F."/>
            <person name="Magnuson J."/>
            <person name="Mondo S."/>
            <person name="Nolan M."/>
            <person name="Ohm R."/>
            <person name="Pangilinan J."/>
            <person name="Park H.-J."/>
            <person name="Ramirez L."/>
            <person name="Alfaro M."/>
            <person name="Sun H."/>
            <person name="Tritt A."/>
            <person name="Yoshinaga Y."/>
            <person name="Zwiers L.-H."/>
            <person name="Turgeon B."/>
            <person name="Goodwin S."/>
            <person name="Spatafora J."/>
            <person name="Crous P."/>
            <person name="Grigoriev I."/>
        </authorList>
    </citation>
    <scope>NUCLEOTIDE SEQUENCE</scope>
    <source>
        <strain evidence="1">ATCC 200398</strain>
    </source>
</reference>
<accession>A0ACB6QCY5</accession>
<evidence type="ECO:0000313" key="2">
    <source>
        <dbReference type="Proteomes" id="UP000799755"/>
    </source>
</evidence>
<gene>
    <name evidence="1" type="ORF">BDR25DRAFT_361322</name>
</gene>
<protein>
    <submittedName>
        <fullName evidence="1">Uncharacterized protein</fullName>
    </submittedName>
</protein>
<sequence length="73" mass="8105">MRWESTQRHMGVRGDSEPGNAIDTYRPCTKGYQKTTKLATGARSRSGLIRGPSGELSQGRSRYGDPSDRFRAT</sequence>
<comment type="caution">
    <text evidence="1">The sequence shown here is derived from an EMBL/GenBank/DDBJ whole genome shotgun (WGS) entry which is preliminary data.</text>
</comment>
<dbReference type="Proteomes" id="UP000799755">
    <property type="component" value="Unassembled WGS sequence"/>
</dbReference>
<proteinExistence type="predicted"/>
<dbReference type="EMBL" id="MU003534">
    <property type="protein sequence ID" value="KAF2464784.1"/>
    <property type="molecule type" value="Genomic_DNA"/>
</dbReference>